<dbReference type="InterPro" id="IPR038377">
    <property type="entry name" value="Na/Glc_symporter_sf"/>
</dbReference>
<evidence type="ECO:0000313" key="14">
    <source>
        <dbReference type="EMBL" id="KAG8234179.1"/>
    </source>
</evidence>
<evidence type="ECO:0000256" key="10">
    <source>
        <dbReference type="ARBA" id="ARBA00023136"/>
    </source>
</evidence>
<sequence length="241" mass="25717">MILATQVGGAFLSGTAEEVYKNGILWCCVPFAYISGMILNGATFAKTMRRRGYVTVFDPIQENFGRVMGGLCVVPHIIGDLFWIGAVLSVLVSSSVSAERNVLLGFLALPFILTCEAVVRGGYGEAKDWFGSISSNQAGTYVDTILVPFLGGIPWQNIQKAWNETDFGSGVGVEDASLILPLALRYLLPSAVTFVGVGAVTAAVISTIDSTVLGAGSAIANNIYKGLLRKKVENYDFLLFN</sequence>
<evidence type="ECO:0000256" key="9">
    <source>
        <dbReference type="ARBA" id="ARBA00023065"/>
    </source>
</evidence>
<dbReference type="Proteomes" id="UP000792457">
    <property type="component" value="Unassembled WGS sequence"/>
</dbReference>
<reference evidence="14" key="2">
    <citation type="submission" date="2017-10" db="EMBL/GenBank/DDBJ databases">
        <title>Ladona fulva Genome sequencing and assembly.</title>
        <authorList>
            <person name="Murali S."/>
            <person name="Richards S."/>
            <person name="Bandaranaike D."/>
            <person name="Bellair M."/>
            <person name="Blankenburg K."/>
            <person name="Chao H."/>
            <person name="Dinh H."/>
            <person name="Doddapaneni H."/>
            <person name="Dugan-Rocha S."/>
            <person name="Elkadiri S."/>
            <person name="Gnanaolivu R."/>
            <person name="Hernandez B."/>
            <person name="Skinner E."/>
            <person name="Javaid M."/>
            <person name="Lee S."/>
            <person name="Li M."/>
            <person name="Ming W."/>
            <person name="Munidasa M."/>
            <person name="Muniz J."/>
            <person name="Nguyen L."/>
            <person name="Hughes D."/>
            <person name="Osuji N."/>
            <person name="Pu L.-L."/>
            <person name="Puazo M."/>
            <person name="Qu C."/>
            <person name="Quiroz J."/>
            <person name="Raj R."/>
            <person name="Weissenberger G."/>
            <person name="Xin Y."/>
            <person name="Zou X."/>
            <person name="Han Y."/>
            <person name="Worley K."/>
            <person name="Muzny D."/>
            <person name="Gibbs R."/>
        </authorList>
    </citation>
    <scope>NUCLEOTIDE SEQUENCE</scope>
    <source>
        <strain evidence="14">Sampled in the wild</strain>
    </source>
</reference>
<keyword evidence="8" id="KW-0915">Sodium</keyword>
<evidence type="ECO:0000256" key="8">
    <source>
        <dbReference type="ARBA" id="ARBA00023053"/>
    </source>
</evidence>
<keyword evidence="3" id="KW-0813">Transport</keyword>
<keyword evidence="9" id="KW-0406">Ion transport</keyword>
<dbReference type="PANTHER" id="PTHR45897:SF4">
    <property type="entry name" value="HIGH-AFFINITY CHOLINE TRANSPORTER 1"/>
    <property type="match status" value="1"/>
</dbReference>
<dbReference type="EMBL" id="KZ308788">
    <property type="protein sequence ID" value="KAG8234179.1"/>
    <property type="molecule type" value="Genomic_DNA"/>
</dbReference>
<dbReference type="InterPro" id="IPR001734">
    <property type="entry name" value="Na/solute_symporter"/>
</dbReference>
<evidence type="ECO:0000313" key="15">
    <source>
        <dbReference type="Proteomes" id="UP000792457"/>
    </source>
</evidence>
<dbReference type="OrthoDB" id="546820at2759"/>
<dbReference type="PANTHER" id="PTHR45897">
    <property type="entry name" value="HIGH-AFFINITY CHOLINE TRANSPORTER 1"/>
    <property type="match status" value="1"/>
</dbReference>
<dbReference type="GO" id="GO:0005307">
    <property type="term" value="F:choline:sodium symporter activity"/>
    <property type="evidence" value="ECO:0007669"/>
    <property type="project" value="TreeGrafter"/>
</dbReference>
<name>A0A8K0KH83_LADFU</name>
<evidence type="ECO:0000256" key="13">
    <source>
        <dbReference type="SAM" id="Phobius"/>
    </source>
</evidence>
<keyword evidence="4 13" id="KW-0812">Transmembrane</keyword>
<dbReference type="InterPro" id="IPR052244">
    <property type="entry name" value="Choline_transporter"/>
</dbReference>
<proteinExistence type="inferred from homology"/>
<keyword evidence="15" id="KW-1185">Reference proteome</keyword>
<keyword evidence="6" id="KW-0530">Neurotransmitter biosynthesis</keyword>
<protein>
    <submittedName>
        <fullName evidence="14">Uncharacterized protein</fullName>
    </submittedName>
</protein>
<evidence type="ECO:0000256" key="6">
    <source>
        <dbReference type="ARBA" id="ARBA00022979"/>
    </source>
</evidence>
<evidence type="ECO:0000256" key="1">
    <source>
        <dbReference type="ARBA" id="ARBA00004141"/>
    </source>
</evidence>
<accession>A0A8K0KH83</accession>
<evidence type="ECO:0000256" key="2">
    <source>
        <dbReference type="ARBA" id="ARBA00006434"/>
    </source>
</evidence>
<dbReference type="PROSITE" id="PS50283">
    <property type="entry name" value="NA_SOLUT_SYMP_3"/>
    <property type="match status" value="1"/>
</dbReference>
<feature type="transmembrane region" description="Helical" evidence="13">
    <location>
        <begin position="23"/>
        <end position="45"/>
    </location>
</feature>
<comment type="caution">
    <text evidence="14">The sequence shown here is derived from an EMBL/GenBank/DDBJ whole genome shotgun (WGS) entry which is preliminary data.</text>
</comment>
<dbReference type="Gene3D" id="1.20.1730.10">
    <property type="entry name" value="Sodium/glucose cotransporter"/>
    <property type="match status" value="2"/>
</dbReference>
<feature type="transmembrane region" description="Helical" evidence="13">
    <location>
        <begin position="66"/>
        <end position="90"/>
    </location>
</feature>
<keyword evidence="10 13" id="KW-0472">Membrane</keyword>
<evidence type="ECO:0000256" key="7">
    <source>
        <dbReference type="ARBA" id="ARBA00022989"/>
    </source>
</evidence>
<dbReference type="AlphaFoldDB" id="A0A8K0KH83"/>
<evidence type="ECO:0000256" key="3">
    <source>
        <dbReference type="ARBA" id="ARBA00022448"/>
    </source>
</evidence>
<keyword evidence="7 13" id="KW-1133">Transmembrane helix</keyword>
<comment type="subcellular location">
    <subcellularLocation>
        <location evidence="1">Membrane</location>
        <topology evidence="1">Multi-pass membrane protein</topology>
    </subcellularLocation>
</comment>
<reference evidence="14" key="1">
    <citation type="submission" date="2013-04" db="EMBL/GenBank/DDBJ databases">
        <authorList>
            <person name="Qu J."/>
            <person name="Murali S.C."/>
            <person name="Bandaranaike D."/>
            <person name="Bellair M."/>
            <person name="Blankenburg K."/>
            <person name="Chao H."/>
            <person name="Dinh H."/>
            <person name="Doddapaneni H."/>
            <person name="Downs B."/>
            <person name="Dugan-Rocha S."/>
            <person name="Elkadiri S."/>
            <person name="Gnanaolivu R.D."/>
            <person name="Hernandez B."/>
            <person name="Javaid M."/>
            <person name="Jayaseelan J.C."/>
            <person name="Lee S."/>
            <person name="Li M."/>
            <person name="Ming W."/>
            <person name="Munidasa M."/>
            <person name="Muniz J."/>
            <person name="Nguyen L."/>
            <person name="Ongeri F."/>
            <person name="Osuji N."/>
            <person name="Pu L.-L."/>
            <person name="Puazo M."/>
            <person name="Qu C."/>
            <person name="Quiroz J."/>
            <person name="Raj R."/>
            <person name="Weissenberger G."/>
            <person name="Xin Y."/>
            <person name="Zou X."/>
            <person name="Han Y."/>
            <person name="Richards S."/>
            <person name="Worley K."/>
            <person name="Muzny D."/>
            <person name="Gibbs R."/>
        </authorList>
    </citation>
    <scope>NUCLEOTIDE SEQUENCE</scope>
    <source>
        <strain evidence="14">Sampled in the wild</strain>
    </source>
</reference>
<evidence type="ECO:0000256" key="12">
    <source>
        <dbReference type="ARBA" id="ARBA00023201"/>
    </source>
</evidence>
<feature type="transmembrane region" description="Helical" evidence="13">
    <location>
        <begin position="102"/>
        <end position="119"/>
    </location>
</feature>
<organism evidence="14 15">
    <name type="scientific">Ladona fulva</name>
    <name type="common">Scarce chaser dragonfly</name>
    <name type="synonym">Libellula fulva</name>
    <dbReference type="NCBI Taxonomy" id="123851"/>
    <lineage>
        <taxon>Eukaryota</taxon>
        <taxon>Metazoa</taxon>
        <taxon>Ecdysozoa</taxon>
        <taxon>Arthropoda</taxon>
        <taxon>Hexapoda</taxon>
        <taxon>Insecta</taxon>
        <taxon>Pterygota</taxon>
        <taxon>Palaeoptera</taxon>
        <taxon>Odonata</taxon>
        <taxon>Epiprocta</taxon>
        <taxon>Anisoptera</taxon>
        <taxon>Libelluloidea</taxon>
        <taxon>Libellulidae</taxon>
        <taxon>Ladona</taxon>
    </lineage>
</organism>
<keyword evidence="5" id="KW-0769">Symport</keyword>
<dbReference type="GO" id="GO:0008292">
    <property type="term" value="P:acetylcholine biosynthetic process"/>
    <property type="evidence" value="ECO:0007669"/>
    <property type="project" value="TreeGrafter"/>
</dbReference>
<evidence type="ECO:0000256" key="5">
    <source>
        <dbReference type="ARBA" id="ARBA00022847"/>
    </source>
</evidence>
<gene>
    <name evidence="14" type="ORF">J437_LFUL007339</name>
</gene>
<keyword evidence="12" id="KW-0739">Sodium transport</keyword>
<evidence type="ECO:0000256" key="11">
    <source>
        <dbReference type="ARBA" id="ARBA00023180"/>
    </source>
</evidence>
<dbReference type="GO" id="GO:0005886">
    <property type="term" value="C:plasma membrane"/>
    <property type="evidence" value="ECO:0007669"/>
    <property type="project" value="TreeGrafter"/>
</dbReference>
<keyword evidence="11" id="KW-0325">Glycoprotein</keyword>
<evidence type="ECO:0000256" key="4">
    <source>
        <dbReference type="ARBA" id="ARBA00022692"/>
    </source>
</evidence>
<comment type="similarity">
    <text evidence="2">Belongs to the sodium:solute symporter (SSF) (TC 2.A.21) family.</text>
</comment>